<name>A0A553V269_9HELI</name>
<keyword evidence="2" id="KW-1185">Reference proteome</keyword>
<reference evidence="1" key="1">
    <citation type="submission" date="2019-07" db="EMBL/GenBank/DDBJ databases">
        <title>Helicobacter labacensis sp. nov., Helicobacter mehlei sp. nov. and Helicobacter vulpis sp. nov., isolated from gastric mucosa of red fox (Vulpis vulpis).</title>
        <authorList>
            <person name="Kusar D."/>
            <person name="Gruntar I."/>
            <person name="Pate M."/>
            <person name="Zajc U."/>
            <person name="Ocepek M."/>
        </authorList>
    </citation>
    <scope>NUCLEOTIDE SEQUENCE [LARGE SCALE GENOMIC DNA]</scope>
    <source>
        <strain evidence="1">L8b</strain>
    </source>
</reference>
<dbReference type="AlphaFoldDB" id="A0A553V269"/>
<protein>
    <submittedName>
        <fullName evidence="1">Uncharacterized protein</fullName>
    </submittedName>
</protein>
<dbReference type="Gene3D" id="3.40.50.10610">
    <property type="entry name" value="ABC-type transport auxiliary lipoprotein component"/>
    <property type="match status" value="1"/>
</dbReference>
<accession>A0A553V269</accession>
<comment type="caution">
    <text evidence="1">The sequence shown here is derived from an EMBL/GenBank/DDBJ whole genome shotgun (WGS) entry which is preliminary data.</text>
</comment>
<dbReference type="OrthoDB" id="5324640at2"/>
<dbReference type="RefSeq" id="WP_120948313.1">
    <property type="nucleotide sequence ID" value="NZ_QXQP01000006.1"/>
</dbReference>
<dbReference type="EMBL" id="VKGC01000002">
    <property type="protein sequence ID" value="TSA86589.1"/>
    <property type="molecule type" value="Genomic_DNA"/>
</dbReference>
<dbReference type="Proteomes" id="UP000319322">
    <property type="component" value="Unassembled WGS sequence"/>
</dbReference>
<gene>
    <name evidence="1" type="ORF">FNE76_01265</name>
</gene>
<sequence length="200" mass="22104">MKRAIAYTGLALSLHGCLNLNLKQILPKIATYDLNASQVAPQKCTQTKTISLVGILSADMFNTKEVVFKNTQGEIHYEKHQQFVDLPKNMLKTMVILQAFKECVFVSLPPHSALPHATLKLNILSFGILDQGDHKQAEIVLGYDISTPQGTQTYLVAKHEKISQQPTKGGVEKSEGVISALQHVSQQAIQEVVMQIKKTL</sequence>
<evidence type="ECO:0000313" key="1">
    <source>
        <dbReference type="EMBL" id="TSA86589.1"/>
    </source>
</evidence>
<reference evidence="1" key="2">
    <citation type="submission" date="2019-07" db="EMBL/GenBank/DDBJ databases">
        <authorList>
            <person name="Papic B."/>
        </authorList>
    </citation>
    <scope>NUCLEOTIDE SEQUENCE [LARGE SCALE GENOMIC DNA]</scope>
    <source>
        <strain evidence="1">L8b</strain>
    </source>
</reference>
<organism evidence="1 2">
    <name type="scientific">Helicobacter mehlei</name>
    <dbReference type="NCBI Taxonomy" id="2316080"/>
    <lineage>
        <taxon>Bacteria</taxon>
        <taxon>Pseudomonadati</taxon>
        <taxon>Campylobacterota</taxon>
        <taxon>Epsilonproteobacteria</taxon>
        <taxon>Campylobacterales</taxon>
        <taxon>Helicobacteraceae</taxon>
        <taxon>Helicobacter</taxon>
    </lineage>
</organism>
<evidence type="ECO:0000313" key="2">
    <source>
        <dbReference type="Proteomes" id="UP000319322"/>
    </source>
</evidence>
<dbReference type="SUPFAM" id="SSF159594">
    <property type="entry name" value="XCC0632-like"/>
    <property type="match status" value="1"/>
</dbReference>
<proteinExistence type="predicted"/>